<name>A0ABR4N6Y2_9FUNG</name>
<evidence type="ECO:0000313" key="4">
    <source>
        <dbReference type="EMBL" id="KAL2915200.1"/>
    </source>
</evidence>
<proteinExistence type="inferred from homology"/>
<dbReference type="InterPro" id="IPR007009">
    <property type="entry name" value="Shq1_C"/>
</dbReference>
<evidence type="ECO:0000256" key="1">
    <source>
        <dbReference type="ARBA" id="ARBA00005607"/>
    </source>
</evidence>
<dbReference type="PANTHER" id="PTHR12967">
    <property type="entry name" value="PROTEIN SHQ1 HOMOLOG"/>
    <property type="match status" value="1"/>
</dbReference>
<keyword evidence="5" id="KW-1185">Reference proteome</keyword>
<evidence type="ECO:0000256" key="2">
    <source>
        <dbReference type="SAM" id="MobiDB-lite"/>
    </source>
</evidence>
<dbReference type="Pfam" id="PF04925">
    <property type="entry name" value="SHQ1"/>
    <property type="match status" value="1"/>
</dbReference>
<protein>
    <recommendedName>
        <fullName evidence="3">CS domain-containing protein</fullName>
    </recommendedName>
</protein>
<accession>A0ABR4N6Y2</accession>
<evidence type="ECO:0000313" key="5">
    <source>
        <dbReference type="Proteomes" id="UP001527925"/>
    </source>
</evidence>
<dbReference type="InterPro" id="IPR039742">
    <property type="entry name" value="Shq1"/>
</dbReference>
<dbReference type="Gene3D" id="2.60.40.790">
    <property type="match status" value="1"/>
</dbReference>
<evidence type="ECO:0000259" key="3">
    <source>
        <dbReference type="PROSITE" id="PS51203"/>
    </source>
</evidence>
<dbReference type="Pfam" id="PF21413">
    <property type="entry name" value="SHQ1-like_CS"/>
    <property type="match status" value="1"/>
</dbReference>
<feature type="domain" description="CS" evidence="3">
    <location>
        <begin position="1"/>
        <end position="89"/>
    </location>
</feature>
<dbReference type="PANTHER" id="PTHR12967:SF0">
    <property type="entry name" value="PROTEIN SHQ1 HOMOLOG"/>
    <property type="match status" value="1"/>
</dbReference>
<gene>
    <name evidence="4" type="ORF">HK105_205307</name>
</gene>
<dbReference type="InterPro" id="IPR007052">
    <property type="entry name" value="CS_dom"/>
</dbReference>
<dbReference type="EMBL" id="JADGIZ020000026">
    <property type="protein sequence ID" value="KAL2915200.1"/>
    <property type="molecule type" value="Genomic_DNA"/>
</dbReference>
<sequence length="483" mass="54695">MLTPRFVLTQTDDFVEFSLQCLLIKAQEVEIDVDGSEFKFFAHPYFLRLSLPGRLIEDGRERSSYDIDKGIVSLKIPKETAGEHFADLDMLTKLMDIRGGPADAKSAAEAAASASGPAAVLAALGARAAPQSARAPLIQEQDAPSALDMQPNDQDGEEEEIDWSFPQMLPPEPLEGLNGAKYGFNNQYSGYAQTLYQVATEVLDVVDLDTSTPESRRAGRIAFEDEKFDDDYYISDFLNDEEIQRLIRFKPESWRALREIQAQSAPEAGQEKPQGAPFHPFLEFSAQEQDQLRKLSNRRYLIDPPMEHALYLGLVDILFGHCYNLRTTEGEPTVESAWTICKLSGTLSCFDTFSDLQDVVTCCLRRSLAYPLYRHFELSARVLEDVVILLKLGRRAVLKALLQIKRLLDRDEVTFVLDRVWITDYCVWIQQASDKRLRSLASQLHRFEATREMVGWPLSELEALASEDMREKQDPFDDDVAMD</sequence>
<dbReference type="PROSITE" id="PS51203">
    <property type="entry name" value="CS"/>
    <property type="match status" value="1"/>
</dbReference>
<dbReference type="InterPro" id="IPR048696">
    <property type="entry name" value="SHQ1-like_CS"/>
</dbReference>
<comment type="caution">
    <text evidence="4">The sequence shown here is derived from an EMBL/GenBank/DDBJ whole genome shotgun (WGS) entry which is preliminary data.</text>
</comment>
<organism evidence="4 5">
    <name type="scientific">Polyrhizophydium stewartii</name>
    <dbReference type="NCBI Taxonomy" id="2732419"/>
    <lineage>
        <taxon>Eukaryota</taxon>
        <taxon>Fungi</taxon>
        <taxon>Fungi incertae sedis</taxon>
        <taxon>Chytridiomycota</taxon>
        <taxon>Chytridiomycota incertae sedis</taxon>
        <taxon>Chytridiomycetes</taxon>
        <taxon>Rhizophydiales</taxon>
        <taxon>Rhizophydiales incertae sedis</taxon>
        <taxon>Polyrhizophydium</taxon>
    </lineage>
</organism>
<comment type="similarity">
    <text evidence="1">Belongs to the SHQ1 family.</text>
</comment>
<dbReference type="Proteomes" id="UP001527925">
    <property type="component" value="Unassembled WGS sequence"/>
</dbReference>
<reference evidence="4 5" key="1">
    <citation type="submission" date="2023-09" db="EMBL/GenBank/DDBJ databases">
        <title>Pangenome analysis of Batrachochytrium dendrobatidis and related Chytrids.</title>
        <authorList>
            <person name="Yacoub M.N."/>
            <person name="Stajich J.E."/>
            <person name="James T.Y."/>
        </authorList>
    </citation>
    <scope>NUCLEOTIDE SEQUENCE [LARGE SCALE GENOMIC DNA]</scope>
    <source>
        <strain evidence="4 5">JEL0888</strain>
    </source>
</reference>
<feature type="region of interest" description="Disordered" evidence="2">
    <location>
        <begin position="133"/>
        <end position="157"/>
    </location>
</feature>
<dbReference type="InterPro" id="IPR008978">
    <property type="entry name" value="HSP20-like_chaperone"/>
</dbReference>